<dbReference type="AlphaFoldDB" id="A0A4R2HUT4"/>
<dbReference type="PANTHER" id="PTHR48081:SF33">
    <property type="entry name" value="KYNURENINE FORMAMIDASE"/>
    <property type="match status" value="1"/>
</dbReference>
<reference evidence="3 4" key="1">
    <citation type="journal article" date="2015" name="Stand. Genomic Sci.">
        <title>Genomic Encyclopedia of Bacterial and Archaeal Type Strains, Phase III: the genomes of soil and plant-associated and newly described type strains.</title>
        <authorList>
            <person name="Whitman W.B."/>
            <person name="Woyke T."/>
            <person name="Klenk H.P."/>
            <person name="Zhou Y."/>
            <person name="Lilburn T.G."/>
            <person name="Beck B.J."/>
            <person name="De Vos P."/>
            <person name="Vandamme P."/>
            <person name="Eisen J.A."/>
            <person name="Garrity G."/>
            <person name="Hugenholtz P."/>
            <person name="Kyrpides N.C."/>
        </authorList>
    </citation>
    <scope>NUCLEOTIDE SEQUENCE [LARGE SCALE GENOMIC DNA]</scope>
    <source>
        <strain evidence="3 4">VKM Ac-2572</strain>
    </source>
</reference>
<organism evidence="3 4">
    <name type="scientific">Kribbella steppae</name>
    <dbReference type="NCBI Taxonomy" id="2512223"/>
    <lineage>
        <taxon>Bacteria</taxon>
        <taxon>Bacillati</taxon>
        <taxon>Actinomycetota</taxon>
        <taxon>Actinomycetes</taxon>
        <taxon>Propionibacteriales</taxon>
        <taxon>Kribbellaceae</taxon>
        <taxon>Kribbella</taxon>
    </lineage>
</organism>
<dbReference type="InterPro" id="IPR029058">
    <property type="entry name" value="AB_hydrolase_fold"/>
</dbReference>
<feature type="domain" description="Alpha/beta hydrolase fold-3" evidence="2">
    <location>
        <begin position="41"/>
        <end position="144"/>
    </location>
</feature>
<comment type="caution">
    <text evidence="3">The sequence shown here is derived from an EMBL/GenBank/DDBJ whole genome shotgun (WGS) entry which is preliminary data.</text>
</comment>
<keyword evidence="1" id="KW-0378">Hydrolase</keyword>
<keyword evidence="4" id="KW-1185">Reference proteome</keyword>
<dbReference type="Gene3D" id="3.40.50.1820">
    <property type="entry name" value="alpha/beta hydrolase"/>
    <property type="match status" value="1"/>
</dbReference>
<dbReference type="RefSeq" id="WP_132208135.1">
    <property type="nucleotide sequence ID" value="NZ_SLWN01000002.1"/>
</dbReference>
<gene>
    <name evidence="3" type="ORF">EV652_102424</name>
</gene>
<dbReference type="Pfam" id="PF07859">
    <property type="entry name" value="Abhydrolase_3"/>
    <property type="match status" value="1"/>
</dbReference>
<evidence type="ECO:0000256" key="1">
    <source>
        <dbReference type="ARBA" id="ARBA00022801"/>
    </source>
</evidence>
<name>A0A4R2HUT4_9ACTN</name>
<dbReference type="SUPFAM" id="SSF53474">
    <property type="entry name" value="alpha/beta-Hydrolases"/>
    <property type="match status" value="1"/>
</dbReference>
<protein>
    <submittedName>
        <fullName evidence="3">Acetyl esterase/lipase</fullName>
    </submittedName>
</protein>
<dbReference type="InterPro" id="IPR050300">
    <property type="entry name" value="GDXG_lipolytic_enzyme"/>
</dbReference>
<dbReference type="EMBL" id="SLWN01000002">
    <property type="protein sequence ID" value="TCO34358.1"/>
    <property type="molecule type" value="Genomic_DNA"/>
</dbReference>
<evidence type="ECO:0000259" key="2">
    <source>
        <dbReference type="Pfam" id="PF07859"/>
    </source>
</evidence>
<dbReference type="InterPro" id="IPR013094">
    <property type="entry name" value="AB_hydrolase_3"/>
</dbReference>
<sequence length="240" mass="26394">MSEDRSVLTRAAREPDEELRYGDHADQVIDYWHAKEYRSLVVFVHGGFWRPEYDRMHARPLGEALSDMGWPVLSLEYRREPGDPDASTSDIRTALQSLPDLVDVHAGYVLVGHSAGGQLALWAASTLNPVRLRGVIALAPLADLLMADRMGLDKGAVQDFIGSGVRNDLDPVHLPASIAPVSLIHGTLDSRVPITVTESYFAAHPTARFTRVESAGHFELIDPLAEAWHDVTAELTRLTG</sequence>
<dbReference type="OrthoDB" id="255603at2"/>
<evidence type="ECO:0000313" key="3">
    <source>
        <dbReference type="EMBL" id="TCO34358.1"/>
    </source>
</evidence>
<dbReference type="GO" id="GO:0016787">
    <property type="term" value="F:hydrolase activity"/>
    <property type="evidence" value="ECO:0007669"/>
    <property type="project" value="UniProtKB-KW"/>
</dbReference>
<dbReference type="PANTHER" id="PTHR48081">
    <property type="entry name" value="AB HYDROLASE SUPERFAMILY PROTEIN C4A8.06C"/>
    <property type="match status" value="1"/>
</dbReference>
<dbReference type="Proteomes" id="UP000294508">
    <property type="component" value="Unassembled WGS sequence"/>
</dbReference>
<accession>A0A4R2HUT4</accession>
<evidence type="ECO:0000313" key="4">
    <source>
        <dbReference type="Proteomes" id="UP000294508"/>
    </source>
</evidence>
<proteinExistence type="predicted"/>